<dbReference type="Gene3D" id="1.10.260.40">
    <property type="entry name" value="lambda repressor-like DNA-binding domains"/>
    <property type="match status" value="1"/>
</dbReference>
<dbReference type="SUPFAM" id="SSF53822">
    <property type="entry name" value="Periplasmic binding protein-like I"/>
    <property type="match status" value="1"/>
</dbReference>
<dbReference type="CDD" id="cd01392">
    <property type="entry name" value="HTH_LacI"/>
    <property type="match status" value="1"/>
</dbReference>
<keyword evidence="1" id="KW-0805">Transcription regulation</keyword>
<dbReference type="InterPro" id="IPR046335">
    <property type="entry name" value="LacI/GalR-like_sensor"/>
</dbReference>
<dbReference type="SMART" id="SM00354">
    <property type="entry name" value="HTH_LACI"/>
    <property type="match status" value="1"/>
</dbReference>
<sequence>MKKMTLKEIAQVFNVSISTVSKAINDSHEISYGLKTKIQQYAKENKYRPNKLALNLRQKKTKTIGVVVPNILNYFFTQVFSGIEKVANEKGYNLLSCISDESYEKEVKTLEFLGGGTVDGIIVSMAEETQFKSKMDHFQNLLDEHIPLVMFDRVSDDVLCDKVVVDDYEAGYRTAKYFLNLGCTTLAVVSAIDQSSVGRLRVDGYKKALSEADIPFDDRLILRLGKKDDLELLMSLLLNYKQIDGIMALDEITAVEVLRIVKARGYKVQEDISVIGFTNGKLSRYVTPSLTAVSQHGTYLGETAANTLIERMEGRTGKDFSTRIIKTSLVVRDSTKKL</sequence>
<keyword evidence="2 5" id="KW-0238">DNA-binding</keyword>
<dbReference type="GO" id="GO:0003677">
    <property type="term" value="F:DNA binding"/>
    <property type="evidence" value="ECO:0007669"/>
    <property type="project" value="UniProtKB-KW"/>
</dbReference>
<dbReference type="Gene3D" id="3.40.50.2300">
    <property type="match status" value="2"/>
</dbReference>
<evidence type="ECO:0000313" key="5">
    <source>
        <dbReference type="EMBL" id="MFD2788493.1"/>
    </source>
</evidence>
<dbReference type="PANTHER" id="PTHR30146">
    <property type="entry name" value="LACI-RELATED TRANSCRIPTIONAL REPRESSOR"/>
    <property type="match status" value="1"/>
</dbReference>
<dbReference type="PROSITE" id="PS50932">
    <property type="entry name" value="HTH_LACI_2"/>
    <property type="match status" value="1"/>
</dbReference>
<keyword evidence="3" id="KW-0804">Transcription</keyword>
<comment type="caution">
    <text evidence="5">The sequence shown here is derived from an EMBL/GenBank/DDBJ whole genome shotgun (WGS) entry which is preliminary data.</text>
</comment>
<dbReference type="PANTHER" id="PTHR30146:SF109">
    <property type="entry name" value="HTH-TYPE TRANSCRIPTIONAL REGULATOR GALS"/>
    <property type="match status" value="1"/>
</dbReference>
<dbReference type="EMBL" id="JBHUOK010000004">
    <property type="protein sequence ID" value="MFD2788493.1"/>
    <property type="molecule type" value="Genomic_DNA"/>
</dbReference>
<dbReference type="InterPro" id="IPR010982">
    <property type="entry name" value="Lambda_DNA-bd_dom_sf"/>
</dbReference>
<organism evidence="5 6">
    <name type="scientific">Arenibacter antarcticus</name>
    <dbReference type="NCBI Taxonomy" id="2040469"/>
    <lineage>
        <taxon>Bacteria</taxon>
        <taxon>Pseudomonadati</taxon>
        <taxon>Bacteroidota</taxon>
        <taxon>Flavobacteriia</taxon>
        <taxon>Flavobacteriales</taxon>
        <taxon>Flavobacteriaceae</taxon>
        <taxon>Arenibacter</taxon>
    </lineage>
</organism>
<evidence type="ECO:0000313" key="6">
    <source>
        <dbReference type="Proteomes" id="UP001597532"/>
    </source>
</evidence>
<proteinExistence type="predicted"/>
<dbReference type="Proteomes" id="UP001597532">
    <property type="component" value="Unassembled WGS sequence"/>
</dbReference>
<dbReference type="Pfam" id="PF00356">
    <property type="entry name" value="LacI"/>
    <property type="match status" value="1"/>
</dbReference>
<dbReference type="CDD" id="cd06267">
    <property type="entry name" value="PBP1_LacI_sugar_binding-like"/>
    <property type="match status" value="1"/>
</dbReference>
<name>A0ABW5VAH7_9FLAO</name>
<reference evidence="6" key="1">
    <citation type="journal article" date="2019" name="Int. J. Syst. Evol. Microbiol.">
        <title>The Global Catalogue of Microorganisms (GCM) 10K type strain sequencing project: providing services to taxonomists for standard genome sequencing and annotation.</title>
        <authorList>
            <consortium name="The Broad Institute Genomics Platform"/>
            <consortium name="The Broad Institute Genome Sequencing Center for Infectious Disease"/>
            <person name="Wu L."/>
            <person name="Ma J."/>
        </authorList>
    </citation>
    <scope>NUCLEOTIDE SEQUENCE [LARGE SCALE GENOMIC DNA]</scope>
    <source>
        <strain evidence="6">KCTC 52924</strain>
    </source>
</reference>
<dbReference type="InterPro" id="IPR000843">
    <property type="entry name" value="HTH_LacI"/>
</dbReference>
<evidence type="ECO:0000256" key="1">
    <source>
        <dbReference type="ARBA" id="ARBA00023015"/>
    </source>
</evidence>
<evidence type="ECO:0000256" key="2">
    <source>
        <dbReference type="ARBA" id="ARBA00023125"/>
    </source>
</evidence>
<keyword evidence="6" id="KW-1185">Reference proteome</keyword>
<evidence type="ECO:0000256" key="3">
    <source>
        <dbReference type="ARBA" id="ARBA00023163"/>
    </source>
</evidence>
<dbReference type="RefSeq" id="WP_251807130.1">
    <property type="nucleotide sequence ID" value="NZ_CP166679.1"/>
</dbReference>
<dbReference type="SUPFAM" id="SSF47413">
    <property type="entry name" value="lambda repressor-like DNA-binding domains"/>
    <property type="match status" value="1"/>
</dbReference>
<dbReference type="InterPro" id="IPR028082">
    <property type="entry name" value="Peripla_BP_I"/>
</dbReference>
<protein>
    <submittedName>
        <fullName evidence="5">LacI family DNA-binding transcriptional regulator</fullName>
    </submittedName>
</protein>
<feature type="domain" description="HTH lacI-type" evidence="4">
    <location>
        <begin position="4"/>
        <end position="58"/>
    </location>
</feature>
<gene>
    <name evidence="5" type="ORF">ACFS1K_01820</name>
</gene>
<evidence type="ECO:0000259" key="4">
    <source>
        <dbReference type="PROSITE" id="PS50932"/>
    </source>
</evidence>
<dbReference type="Pfam" id="PF13377">
    <property type="entry name" value="Peripla_BP_3"/>
    <property type="match status" value="1"/>
</dbReference>
<accession>A0ABW5VAH7</accession>